<name>A0A1Y2CQZ0_9FUNG</name>
<evidence type="ECO:0000313" key="2">
    <source>
        <dbReference type="Proteomes" id="UP000193642"/>
    </source>
</evidence>
<accession>A0A1Y2CQZ0</accession>
<proteinExistence type="predicted"/>
<dbReference type="AlphaFoldDB" id="A0A1Y2CQZ0"/>
<keyword evidence="2" id="KW-1185">Reference proteome</keyword>
<reference evidence="1 2" key="1">
    <citation type="submission" date="2016-07" db="EMBL/GenBank/DDBJ databases">
        <title>Pervasive Adenine N6-methylation of Active Genes in Fungi.</title>
        <authorList>
            <consortium name="DOE Joint Genome Institute"/>
            <person name="Mondo S.J."/>
            <person name="Dannebaum R.O."/>
            <person name="Kuo R.C."/>
            <person name="Labutti K."/>
            <person name="Haridas S."/>
            <person name="Kuo A."/>
            <person name="Salamov A."/>
            <person name="Ahrendt S.R."/>
            <person name="Lipzen A."/>
            <person name="Sullivan W."/>
            <person name="Andreopoulos W.B."/>
            <person name="Clum A."/>
            <person name="Lindquist E."/>
            <person name="Daum C."/>
            <person name="Ramamoorthy G.K."/>
            <person name="Gryganskyi A."/>
            <person name="Culley D."/>
            <person name="Magnuson J.K."/>
            <person name="James T.Y."/>
            <person name="O'Malley M.A."/>
            <person name="Stajich J.E."/>
            <person name="Spatafora J.W."/>
            <person name="Visel A."/>
            <person name="Grigoriev I.V."/>
        </authorList>
    </citation>
    <scope>NUCLEOTIDE SEQUENCE [LARGE SCALE GENOMIC DNA]</scope>
    <source>
        <strain evidence="1 2">JEL800</strain>
    </source>
</reference>
<dbReference type="Proteomes" id="UP000193642">
    <property type="component" value="Unassembled WGS sequence"/>
</dbReference>
<organism evidence="1 2">
    <name type="scientific">Rhizoclosmatium globosum</name>
    <dbReference type="NCBI Taxonomy" id="329046"/>
    <lineage>
        <taxon>Eukaryota</taxon>
        <taxon>Fungi</taxon>
        <taxon>Fungi incertae sedis</taxon>
        <taxon>Chytridiomycota</taxon>
        <taxon>Chytridiomycota incertae sedis</taxon>
        <taxon>Chytridiomycetes</taxon>
        <taxon>Chytridiales</taxon>
        <taxon>Chytriomycetaceae</taxon>
        <taxon>Rhizoclosmatium</taxon>
    </lineage>
</organism>
<evidence type="ECO:0000313" key="1">
    <source>
        <dbReference type="EMBL" id="ORY49383.1"/>
    </source>
</evidence>
<gene>
    <name evidence="1" type="ORF">BCR33DRAFT_713730</name>
</gene>
<comment type="caution">
    <text evidence="1">The sequence shown here is derived from an EMBL/GenBank/DDBJ whole genome shotgun (WGS) entry which is preliminary data.</text>
</comment>
<protein>
    <submittedName>
        <fullName evidence="1">Uncharacterized protein</fullName>
    </submittedName>
</protein>
<dbReference type="EMBL" id="MCGO01000009">
    <property type="protein sequence ID" value="ORY49383.1"/>
    <property type="molecule type" value="Genomic_DNA"/>
</dbReference>
<sequence>MVAISNFAPNTAAQLSSITLISLLRTCGSTRRGVAHFNDVIYNLGRCKSVAEQRTSKFNQTTNPSVLPSLVQSIFVMSFGDSKGSKSVSGIFDLTIPSCVSKVSYFGDSIISSSDKGTTVWNFLMATMTPIKFVTGADDC</sequence>